<evidence type="ECO:0000313" key="3">
    <source>
        <dbReference type="Proteomes" id="UP001524569"/>
    </source>
</evidence>
<dbReference type="Proteomes" id="UP001524569">
    <property type="component" value="Unassembled WGS sequence"/>
</dbReference>
<feature type="coiled-coil region" evidence="1">
    <location>
        <begin position="168"/>
        <end position="195"/>
    </location>
</feature>
<evidence type="ECO:0008006" key="4">
    <source>
        <dbReference type="Google" id="ProtNLM"/>
    </source>
</evidence>
<protein>
    <recommendedName>
        <fullName evidence="4">DUF3102 domain-containing protein</fullName>
    </recommendedName>
</protein>
<reference evidence="2 3" key="1">
    <citation type="submission" date="2022-07" db="EMBL/GenBank/DDBJ databases">
        <title>Methylomonas rivi sp. nov., Methylomonas rosea sp. nov., Methylomonas aureus sp. nov. and Methylomonas subterranea sp. nov., four novel methanotrophs isolated from a freshwater creek and the deep terrestrial subsurface.</title>
        <authorList>
            <person name="Abin C."/>
            <person name="Sankaranarayanan K."/>
            <person name="Garner C."/>
            <person name="Sindelar R."/>
            <person name="Kotary K."/>
            <person name="Garner R."/>
            <person name="Barclay S."/>
            <person name="Lawson P."/>
            <person name="Krumholz L."/>
        </authorList>
    </citation>
    <scope>NUCLEOTIDE SEQUENCE [LARGE SCALE GENOMIC DNA]</scope>
    <source>
        <strain evidence="2 3">SURF-1</strain>
    </source>
</reference>
<name>A0ABT1UIY9_9GAMM</name>
<gene>
    <name evidence="2" type="ORF">NP603_13880</name>
</gene>
<keyword evidence="1" id="KW-0175">Coiled coil</keyword>
<proteinExistence type="predicted"/>
<comment type="caution">
    <text evidence="2">The sequence shown here is derived from an EMBL/GenBank/DDBJ whole genome shotgun (WGS) entry which is preliminary data.</text>
</comment>
<dbReference type="EMBL" id="JANIBM010000017">
    <property type="protein sequence ID" value="MCQ8182207.1"/>
    <property type="molecule type" value="Genomic_DNA"/>
</dbReference>
<organism evidence="2 3">
    <name type="scientific">Methylomonas aurea</name>
    <dbReference type="NCBI Taxonomy" id="2952224"/>
    <lineage>
        <taxon>Bacteria</taxon>
        <taxon>Pseudomonadati</taxon>
        <taxon>Pseudomonadota</taxon>
        <taxon>Gammaproteobacteria</taxon>
        <taxon>Methylococcales</taxon>
        <taxon>Methylococcaceae</taxon>
        <taxon>Methylomonas</taxon>
    </lineage>
</organism>
<sequence length="337" mass="37368">MARTPMETKAPDTDVTLVQEKNVNELVEAGQQAGIAQAAVLDSFDVVKAIGQLEVAGFMRQVADKLTAEIAIKVRESKKYKGLPYKDAEGNVRQVADFSEYCEVFLGKSYRRIAELVSNYNQLGPELYEQAEKIGFRQRDYNALKALPADDRQLIAQAIEEENLDKALDLMQEMAAKHHREKAELTKRAEELTHTIEAKDKVIKDKTGVIDRQAEQLALLETKQKSVSAEQRLLDLRSNLQISAAGIKANVMTELRKHVKALYEYAEQTGVSETAFLTTCLIEISRELNILQGEYDLPDTINASPIDPIWAAMAAGAEVVVPGAAEFAARMAQADSE</sequence>
<accession>A0ABT1UIY9</accession>
<evidence type="ECO:0000313" key="2">
    <source>
        <dbReference type="EMBL" id="MCQ8182207.1"/>
    </source>
</evidence>
<evidence type="ECO:0000256" key="1">
    <source>
        <dbReference type="SAM" id="Coils"/>
    </source>
</evidence>
<dbReference type="RefSeq" id="WP_256611498.1">
    <property type="nucleotide sequence ID" value="NZ_JANIBM010000017.1"/>
</dbReference>
<keyword evidence="3" id="KW-1185">Reference proteome</keyword>